<evidence type="ECO:0000313" key="2">
    <source>
        <dbReference type="EMBL" id="MYN28913.1"/>
    </source>
</evidence>
<comment type="caution">
    <text evidence="2">The sequence shown here is derived from an EMBL/GenBank/DDBJ whole genome shotgun (WGS) entry which is preliminary data.</text>
</comment>
<sequence length="475" mass="52314">MINWQTVVVEFVELQLQAVVEQAKQDGHYEMLYVRQDKSHRSIQLFFGQHPAGPIPGSAEVAHEHGAALVLSQGATGAVAIFLYPYQSELSRRKEKLIVWGVFDDPLDITKDVLKRAIADFTCYARVSSVLDGGTSAEKRRIDRLIKRDHFQSEAKVDAAKRVAEASREKKEELPSWGSRLPNWPPYVYAGVIGLVITIVGGLHSFSDQLHEWFDDILPSFRKATDAAMPVISGSYTFCPQDDPEENPRIVDLLYDIGQQAGKVAFLDVHVSVACVMGTTFTLSTPIAREVEENSLTYSFNPGSASSSLVDGERDNAKLLHFLPENGALVRVLDDSSGRNALTILGINLEGSDDRLYGPYQIKAKWEDASVSLELSAPILDTAMQARASAIDRQRHLVHENEPPPKNPPQAISLTADQLRLLHEHPTSPAKPVVPMALPPIPLPPLGGKWDGKSPLPPLPIPQPDSPLMRATDTR</sequence>
<protein>
    <submittedName>
        <fullName evidence="2">Uncharacterized protein</fullName>
    </submittedName>
</protein>
<dbReference type="RefSeq" id="WP_161056699.1">
    <property type="nucleotide sequence ID" value="NZ_WWCT01000019.1"/>
</dbReference>
<reference evidence="2 3" key="1">
    <citation type="submission" date="2019-12" db="EMBL/GenBank/DDBJ databases">
        <title>Novel species isolated from a subtropical stream in China.</title>
        <authorList>
            <person name="Lu H."/>
        </authorList>
    </citation>
    <scope>NUCLEOTIDE SEQUENCE [LARGE SCALE GENOMIC DNA]</scope>
    <source>
        <strain evidence="2 3">CY42W</strain>
    </source>
</reference>
<keyword evidence="3" id="KW-1185">Reference proteome</keyword>
<gene>
    <name evidence="2" type="ORF">GTP69_21140</name>
</gene>
<dbReference type="EMBL" id="WWCT01000019">
    <property type="protein sequence ID" value="MYN28913.1"/>
    <property type="molecule type" value="Genomic_DNA"/>
</dbReference>
<accession>A0ABW9W4N7</accession>
<organism evidence="2 3">
    <name type="scientific">Duganella levis</name>
    <dbReference type="NCBI Taxonomy" id="2692169"/>
    <lineage>
        <taxon>Bacteria</taxon>
        <taxon>Pseudomonadati</taxon>
        <taxon>Pseudomonadota</taxon>
        <taxon>Betaproteobacteria</taxon>
        <taxon>Burkholderiales</taxon>
        <taxon>Oxalobacteraceae</taxon>
        <taxon>Telluria group</taxon>
        <taxon>Duganella</taxon>
    </lineage>
</organism>
<proteinExistence type="predicted"/>
<evidence type="ECO:0000313" key="3">
    <source>
        <dbReference type="Proteomes" id="UP000642144"/>
    </source>
</evidence>
<dbReference type="Proteomes" id="UP000642144">
    <property type="component" value="Unassembled WGS sequence"/>
</dbReference>
<evidence type="ECO:0000256" key="1">
    <source>
        <dbReference type="SAM" id="MobiDB-lite"/>
    </source>
</evidence>
<name>A0ABW9W4N7_9BURK</name>
<feature type="compositionally biased region" description="Pro residues" evidence="1">
    <location>
        <begin position="455"/>
        <end position="465"/>
    </location>
</feature>
<feature type="region of interest" description="Disordered" evidence="1">
    <location>
        <begin position="426"/>
        <end position="475"/>
    </location>
</feature>